<dbReference type="EMBL" id="JBAWTH010000070">
    <property type="protein sequence ID" value="KAL2279981.1"/>
    <property type="molecule type" value="Genomic_DNA"/>
</dbReference>
<feature type="region of interest" description="Disordered" evidence="1">
    <location>
        <begin position="69"/>
        <end position="100"/>
    </location>
</feature>
<keyword evidence="3" id="KW-1185">Reference proteome</keyword>
<evidence type="ECO:0008006" key="4">
    <source>
        <dbReference type="Google" id="ProtNLM"/>
    </source>
</evidence>
<evidence type="ECO:0000313" key="3">
    <source>
        <dbReference type="Proteomes" id="UP001600888"/>
    </source>
</evidence>
<dbReference type="Proteomes" id="UP001600888">
    <property type="component" value="Unassembled WGS sequence"/>
</dbReference>
<evidence type="ECO:0000313" key="2">
    <source>
        <dbReference type="EMBL" id="KAL2279981.1"/>
    </source>
</evidence>
<proteinExistence type="predicted"/>
<gene>
    <name evidence="2" type="ORF">FJTKL_12957</name>
</gene>
<protein>
    <recommendedName>
        <fullName evidence="4">C2H2-type domain-containing protein</fullName>
    </recommendedName>
</protein>
<accession>A0ABR4EC09</accession>
<comment type="caution">
    <text evidence="2">The sequence shown here is derived from an EMBL/GenBank/DDBJ whole genome shotgun (WGS) entry which is preliminary data.</text>
</comment>
<reference evidence="2 3" key="1">
    <citation type="submission" date="2024-03" db="EMBL/GenBank/DDBJ databases">
        <title>A high-quality draft genome sequence of Diaporthe vaccinii, a causative agent of upright dieback and viscid rot disease in cranberry plants.</title>
        <authorList>
            <person name="Sarrasin M."/>
            <person name="Lang B.F."/>
            <person name="Burger G."/>
        </authorList>
    </citation>
    <scope>NUCLEOTIDE SEQUENCE [LARGE SCALE GENOMIC DNA]</scope>
    <source>
        <strain evidence="2 3">IS7</strain>
    </source>
</reference>
<name>A0ABR4EC09_9PEZI</name>
<dbReference type="Gene3D" id="3.30.160.60">
    <property type="entry name" value="Classic Zinc Finger"/>
    <property type="match status" value="1"/>
</dbReference>
<organism evidence="2 3">
    <name type="scientific">Diaporthe vaccinii</name>
    <dbReference type="NCBI Taxonomy" id="105482"/>
    <lineage>
        <taxon>Eukaryota</taxon>
        <taxon>Fungi</taxon>
        <taxon>Dikarya</taxon>
        <taxon>Ascomycota</taxon>
        <taxon>Pezizomycotina</taxon>
        <taxon>Sordariomycetes</taxon>
        <taxon>Sordariomycetidae</taxon>
        <taxon>Diaporthales</taxon>
        <taxon>Diaporthaceae</taxon>
        <taxon>Diaporthe</taxon>
        <taxon>Diaporthe eres species complex</taxon>
    </lineage>
</organism>
<sequence length="210" mass="23296">MEGIIFPMDSHTHINCSDVEKQFHGGFTGFPQDQWSQQEDLSSFMSELSSNSPQEYNAALGLASNANLAHAPTSPASTDATRVDTPTTSEGSSPLTRDSPLLECGTCHWRPDMGGKRTDKKLRLAVEKHVKRNHQSRDYQCSVCNQSFRNRPDNVKPHVARKHPGMLEKLYPKTAQQDGGPQGEKARASMPITGSQRSPSRGKYVRFQRG</sequence>
<feature type="region of interest" description="Disordered" evidence="1">
    <location>
        <begin position="166"/>
        <end position="210"/>
    </location>
</feature>
<feature type="compositionally biased region" description="Polar residues" evidence="1">
    <location>
        <begin position="74"/>
        <end position="96"/>
    </location>
</feature>
<evidence type="ECO:0000256" key="1">
    <source>
        <dbReference type="SAM" id="MobiDB-lite"/>
    </source>
</evidence>